<proteinExistence type="predicted"/>
<dbReference type="InterPro" id="IPR007159">
    <property type="entry name" value="SpoVT-AbrB_dom"/>
</dbReference>
<dbReference type="OrthoDB" id="9810009at2"/>
<protein>
    <submittedName>
        <fullName evidence="3">Antitoxin VapB</fullName>
    </submittedName>
</protein>
<dbReference type="PROSITE" id="PS51740">
    <property type="entry name" value="SPOVT_ABRB"/>
    <property type="match status" value="1"/>
</dbReference>
<dbReference type="RefSeq" id="WP_092123704.1">
    <property type="nucleotide sequence ID" value="NZ_FMXO01000022.1"/>
</dbReference>
<organism evidence="3 4">
    <name type="scientific">Desulfonatronum thiosulfatophilum</name>
    <dbReference type="NCBI Taxonomy" id="617002"/>
    <lineage>
        <taxon>Bacteria</taxon>
        <taxon>Pseudomonadati</taxon>
        <taxon>Thermodesulfobacteriota</taxon>
        <taxon>Desulfovibrionia</taxon>
        <taxon>Desulfovibrionales</taxon>
        <taxon>Desulfonatronaceae</taxon>
        <taxon>Desulfonatronum</taxon>
    </lineage>
</organism>
<dbReference type="Pfam" id="PF04014">
    <property type="entry name" value="MazE_antitoxin"/>
    <property type="match status" value="1"/>
</dbReference>
<sequence length="96" mass="10676">METRIAKLFKNGSSQAVRLPAEFRFEGNEVYVSRNEASGDVVLSSRPGAQSWSDLFSLIHSIDVPDEFLADRPMNVLPQSTGMFDDSNLPLQTKNT</sequence>
<dbReference type="InterPro" id="IPR037914">
    <property type="entry name" value="SpoVT-AbrB_sf"/>
</dbReference>
<gene>
    <name evidence="3" type="ORF">SAMN05660653_03092</name>
</gene>
<reference evidence="3 4" key="1">
    <citation type="submission" date="2016-10" db="EMBL/GenBank/DDBJ databases">
        <authorList>
            <person name="de Groot N.N."/>
        </authorList>
    </citation>
    <scope>NUCLEOTIDE SEQUENCE [LARGE SCALE GENOMIC DNA]</scope>
    <source>
        <strain evidence="3 4">ASO4-2</strain>
    </source>
</reference>
<keyword evidence="1" id="KW-0238">DNA-binding</keyword>
<dbReference type="EMBL" id="FMXO01000022">
    <property type="protein sequence ID" value="SDB60375.1"/>
    <property type="molecule type" value="Genomic_DNA"/>
</dbReference>
<evidence type="ECO:0000259" key="2">
    <source>
        <dbReference type="PROSITE" id="PS51740"/>
    </source>
</evidence>
<dbReference type="Proteomes" id="UP000198771">
    <property type="component" value="Unassembled WGS sequence"/>
</dbReference>
<evidence type="ECO:0000313" key="4">
    <source>
        <dbReference type="Proteomes" id="UP000198771"/>
    </source>
</evidence>
<accession>A0A1G6EU69</accession>
<dbReference type="SUPFAM" id="SSF89447">
    <property type="entry name" value="AbrB/MazE/MraZ-like"/>
    <property type="match status" value="1"/>
</dbReference>
<keyword evidence="4" id="KW-1185">Reference proteome</keyword>
<dbReference type="GO" id="GO:0003677">
    <property type="term" value="F:DNA binding"/>
    <property type="evidence" value="ECO:0007669"/>
    <property type="project" value="UniProtKB-UniRule"/>
</dbReference>
<feature type="domain" description="SpoVT-AbrB" evidence="2">
    <location>
        <begin position="6"/>
        <end position="48"/>
    </location>
</feature>
<evidence type="ECO:0000256" key="1">
    <source>
        <dbReference type="PROSITE-ProRule" id="PRU01076"/>
    </source>
</evidence>
<name>A0A1G6EU69_9BACT</name>
<dbReference type="STRING" id="617002.SAMN05660653_03092"/>
<evidence type="ECO:0000313" key="3">
    <source>
        <dbReference type="EMBL" id="SDB60375.1"/>
    </source>
</evidence>
<dbReference type="Gene3D" id="2.10.260.10">
    <property type="match status" value="1"/>
</dbReference>
<dbReference type="AlphaFoldDB" id="A0A1G6EU69"/>